<evidence type="ECO:0000256" key="2">
    <source>
        <dbReference type="SAM" id="MobiDB-lite"/>
    </source>
</evidence>
<dbReference type="Proteomes" id="UP000765509">
    <property type="component" value="Unassembled WGS sequence"/>
</dbReference>
<organism evidence="3 4">
    <name type="scientific">Austropuccinia psidii MF-1</name>
    <dbReference type="NCBI Taxonomy" id="1389203"/>
    <lineage>
        <taxon>Eukaryota</taxon>
        <taxon>Fungi</taxon>
        <taxon>Dikarya</taxon>
        <taxon>Basidiomycota</taxon>
        <taxon>Pucciniomycotina</taxon>
        <taxon>Pucciniomycetes</taxon>
        <taxon>Pucciniales</taxon>
        <taxon>Sphaerophragmiaceae</taxon>
        <taxon>Austropuccinia</taxon>
    </lineage>
</organism>
<dbReference type="AlphaFoldDB" id="A0A9Q3K6M1"/>
<evidence type="ECO:0000313" key="4">
    <source>
        <dbReference type="Proteomes" id="UP000765509"/>
    </source>
</evidence>
<comment type="caution">
    <text evidence="3">The sequence shown here is derived from an EMBL/GenBank/DDBJ whole genome shotgun (WGS) entry which is preliminary data.</text>
</comment>
<keyword evidence="1" id="KW-0175">Coiled coil</keyword>
<gene>
    <name evidence="3" type="ORF">O181_113804</name>
</gene>
<sequence>MSEKLNKLRISVEKFEGKTSSHQKLLLDHVEKSDEERMNLKDDIQNERRLITKKKDKINEANLNMQKLSTPFSHMRSPVKPKEEITNPFITDLSHQDNKQLLMKSAPQLKEWPTFTGESEYEHMSFIKKIDMLQEDYSIPDELITETLYSLFEKYAKRWYYGIRKINEEYINSLEDIVTRTKISRTWKKVDIKSPNKAFIKKDEQREPFKTNTTNINEQRKYYKCGVIGQLANNFLKKANISEIVETEDHNDKEEDSDSEKDTEERQSYPASPRAREALEVHIEESMDLGVLSKVGHNEQVEVTTPVIITWHNEKSNMVGYFRALNTYMIPDCEPV</sequence>
<keyword evidence="4" id="KW-1185">Reference proteome</keyword>
<evidence type="ECO:0000313" key="3">
    <source>
        <dbReference type="EMBL" id="MBW0574089.1"/>
    </source>
</evidence>
<accession>A0A9Q3K6M1</accession>
<feature type="region of interest" description="Disordered" evidence="2">
    <location>
        <begin position="246"/>
        <end position="275"/>
    </location>
</feature>
<name>A0A9Q3K6M1_9BASI</name>
<reference evidence="3" key="1">
    <citation type="submission" date="2021-03" db="EMBL/GenBank/DDBJ databases">
        <title>Draft genome sequence of rust myrtle Austropuccinia psidii MF-1, a brazilian biotype.</title>
        <authorList>
            <person name="Quecine M.C."/>
            <person name="Pachon D.M.R."/>
            <person name="Bonatelli M.L."/>
            <person name="Correr F.H."/>
            <person name="Franceschini L.M."/>
            <person name="Leite T.F."/>
            <person name="Margarido G.R.A."/>
            <person name="Almeida C.A."/>
            <person name="Ferrarezi J.A."/>
            <person name="Labate C.A."/>
        </authorList>
    </citation>
    <scope>NUCLEOTIDE SEQUENCE</scope>
    <source>
        <strain evidence="3">MF-1</strain>
    </source>
</reference>
<evidence type="ECO:0000256" key="1">
    <source>
        <dbReference type="SAM" id="Coils"/>
    </source>
</evidence>
<feature type="non-terminal residue" evidence="3">
    <location>
        <position position="1"/>
    </location>
</feature>
<protein>
    <submittedName>
        <fullName evidence="3">Uncharacterized protein</fullName>
    </submittedName>
</protein>
<dbReference type="EMBL" id="AVOT02093466">
    <property type="protein sequence ID" value="MBW0574089.1"/>
    <property type="molecule type" value="Genomic_DNA"/>
</dbReference>
<feature type="coiled-coil region" evidence="1">
    <location>
        <begin position="30"/>
        <end position="64"/>
    </location>
</feature>
<proteinExistence type="predicted"/>